<dbReference type="GO" id="GO:0016491">
    <property type="term" value="F:oxidoreductase activity"/>
    <property type="evidence" value="ECO:0007669"/>
    <property type="project" value="UniProtKB-ARBA"/>
</dbReference>
<proteinExistence type="predicted"/>
<dbReference type="SUPFAM" id="SSF51197">
    <property type="entry name" value="Clavaminate synthase-like"/>
    <property type="match status" value="1"/>
</dbReference>
<dbReference type="InterPro" id="IPR008775">
    <property type="entry name" value="Phytyl_CoA_dOase-like"/>
</dbReference>
<dbReference type="PANTHER" id="PTHR20883:SF48">
    <property type="entry name" value="ECTOINE DIOXYGENASE"/>
    <property type="match status" value="1"/>
</dbReference>
<evidence type="ECO:0008006" key="3">
    <source>
        <dbReference type="Google" id="ProtNLM"/>
    </source>
</evidence>
<organism evidence="2">
    <name type="scientific">marine metagenome</name>
    <dbReference type="NCBI Taxonomy" id="408172"/>
    <lineage>
        <taxon>unclassified sequences</taxon>
        <taxon>metagenomes</taxon>
        <taxon>ecological metagenomes</taxon>
    </lineage>
</organism>
<dbReference type="AlphaFoldDB" id="A0A382FPG0"/>
<reference evidence="2" key="1">
    <citation type="submission" date="2018-05" db="EMBL/GenBank/DDBJ databases">
        <authorList>
            <person name="Lanie J.A."/>
            <person name="Ng W.-L."/>
            <person name="Kazmierczak K.M."/>
            <person name="Andrzejewski T.M."/>
            <person name="Davidsen T.M."/>
            <person name="Wayne K.J."/>
            <person name="Tettelin H."/>
            <person name="Glass J.I."/>
            <person name="Rusch D."/>
            <person name="Podicherti R."/>
            <person name="Tsui H.-C.T."/>
            <person name="Winkler M.E."/>
        </authorList>
    </citation>
    <scope>NUCLEOTIDE SEQUENCE</scope>
</reference>
<dbReference type="Gene3D" id="2.60.120.620">
    <property type="entry name" value="q2cbj1_9rhob like domain"/>
    <property type="match status" value="1"/>
</dbReference>
<accession>A0A382FPG0</accession>
<sequence length="435" mass="48659">MNISELQAKAVRLEQELQDIRDLLAKTTHSTETVTDNLARTRAYAFNASAIPFEEAVQGGVDSLNRYGFCVIDNVIPTDRVDAICEEILAAQSTITQNMKGLRELLSKNEFSEQESLEKRAVANKVELRPVRRVGHPPKPPNDIVWMPQYAQHLANPIVTAVARQILDDHLRIAQLHTRIIETDKPDGTLGGFGAVKYRGRVDTREWHTDWPHDLSAYGRDNPGENVGCIRQPFPDIAMCLVMIWYLTDVDANSGGTWVVPGSHKDKRNPRGPSDGITVTAPIPGDMQITAPAGSVYIQDSRSWHASAMHNPSGRDRVAVVNRWCPWWLSVDDYAPGGIYNTVCRPLAHSEYLALPVDLQPLMRHLCPDEQDALQQPVLDRAKAAAMRTRWGFQQLEENPDSLSQANAHIRVFLEETKKNKKTQKVASQVLASMD</sequence>
<dbReference type="EMBL" id="UINC01050646">
    <property type="protein sequence ID" value="SVB63861.1"/>
    <property type="molecule type" value="Genomic_DNA"/>
</dbReference>
<dbReference type="GO" id="GO:0046872">
    <property type="term" value="F:metal ion binding"/>
    <property type="evidence" value="ECO:0007669"/>
    <property type="project" value="UniProtKB-ARBA"/>
</dbReference>
<evidence type="ECO:0000313" key="2">
    <source>
        <dbReference type="EMBL" id="SVB63861.1"/>
    </source>
</evidence>
<protein>
    <recommendedName>
        <fullName evidence="3">Phytanoyl-CoA dioxygenase family protein</fullName>
    </recommendedName>
</protein>
<evidence type="ECO:0000256" key="1">
    <source>
        <dbReference type="SAM" id="Coils"/>
    </source>
</evidence>
<dbReference type="Pfam" id="PF05721">
    <property type="entry name" value="PhyH"/>
    <property type="match status" value="1"/>
</dbReference>
<keyword evidence="1" id="KW-0175">Coiled coil</keyword>
<feature type="coiled-coil region" evidence="1">
    <location>
        <begin position="3"/>
        <end position="30"/>
    </location>
</feature>
<gene>
    <name evidence="2" type="ORF">METZ01_LOCUS216715</name>
</gene>
<dbReference type="PANTHER" id="PTHR20883">
    <property type="entry name" value="PHYTANOYL-COA DIOXYGENASE DOMAIN CONTAINING 1"/>
    <property type="match status" value="1"/>
</dbReference>
<name>A0A382FPG0_9ZZZZ</name>